<dbReference type="Gene3D" id="1.10.260.40">
    <property type="entry name" value="lambda repressor-like DNA-binding domains"/>
    <property type="match status" value="1"/>
</dbReference>
<proteinExistence type="predicted"/>
<dbReference type="SMART" id="SM00530">
    <property type="entry name" value="HTH_XRE"/>
    <property type="match status" value="1"/>
</dbReference>
<sequence length="151" mass="16630">MSQTRRPHRAIAERVKTLRQGRGWSARELADEMVKVGIPWDRSIVANLETGRRASVSVEEFLALAYVLDVAPVNVLVPTESDVTEFEPVQGQVVDPMTAREWIRGRQPIGDQNMDTYFSKIAGSDFVSIYGALKKAQEARARAAGGDDGNG</sequence>
<accession>A0ABW1K9T0</accession>
<reference evidence="3" key="1">
    <citation type="journal article" date="2019" name="Int. J. Syst. Evol. Microbiol.">
        <title>The Global Catalogue of Microorganisms (GCM) 10K type strain sequencing project: providing services to taxonomists for standard genome sequencing and annotation.</title>
        <authorList>
            <consortium name="The Broad Institute Genomics Platform"/>
            <consortium name="The Broad Institute Genome Sequencing Center for Infectious Disease"/>
            <person name="Wu L."/>
            <person name="Ma J."/>
        </authorList>
    </citation>
    <scope>NUCLEOTIDE SEQUENCE [LARGE SCALE GENOMIC DNA]</scope>
    <source>
        <strain evidence="3">ZS-35-S2</strain>
    </source>
</reference>
<dbReference type="EMBL" id="JBHSPR010000010">
    <property type="protein sequence ID" value="MFC6017584.1"/>
    <property type="molecule type" value="Genomic_DNA"/>
</dbReference>
<dbReference type="InterPro" id="IPR001387">
    <property type="entry name" value="Cro/C1-type_HTH"/>
</dbReference>
<protein>
    <submittedName>
        <fullName evidence="2">Helix-turn-helix domain-containing protein</fullName>
    </submittedName>
</protein>
<evidence type="ECO:0000313" key="2">
    <source>
        <dbReference type="EMBL" id="MFC6017584.1"/>
    </source>
</evidence>
<evidence type="ECO:0000313" key="3">
    <source>
        <dbReference type="Proteomes" id="UP001596203"/>
    </source>
</evidence>
<keyword evidence="3" id="KW-1185">Reference proteome</keyword>
<dbReference type="Proteomes" id="UP001596203">
    <property type="component" value="Unassembled WGS sequence"/>
</dbReference>
<organism evidence="2 3">
    <name type="scientific">Plantactinospora solaniradicis</name>
    <dbReference type="NCBI Taxonomy" id="1723736"/>
    <lineage>
        <taxon>Bacteria</taxon>
        <taxon>Bacillati</taxon>
        <taxon>Actinomycetota</taxon>
        <taxon>Actinomycetes</taxon>
        <taxon>Micromonosporales</taxon>
        <taxon>Micromonosporaceae</taxon>
        <taxon>Plantactinospora</taxon>
    </lineage>
</organism>
<dbReference type="Pfam" id="PF13560">
    <property type="entry name" value="HTH_31"/>
    <property type="match status" value="1"/>
</dbReference>
<dbReference type="RefSeq" id="WP_377421941.1">
    <property type="nucleotide sequence ID" value="NZ_JBHSPR010000010.1"/>
</dbReference>
<dbReference type="InterPro" id="IPR010982">
    <property type="entry name" value="Lambda_DNA-bd_dom_sf"/>
</dbReference>
<feature type="domain" description="HTH cro/C1-type" evidence="1">
    <location>
        <begin position="15"/>
        <end position="76"/>
    </location>
</feature>
<gene>
    <name evidence="2" type="ORF">ACFP2T_15380</name>
</gene>
<dbReference type="SUPFAM" id="SSF47413">
    <property type="entry name" value="lambda repressor-like DNA-binding domains"/>
    <property type="match status" value="1"/>
</dbReference>
<comment type="caution">
    <text evidence="2">The sequence shown here is derived from an EMBL/GenBank/DDBJ whole genome shotgun (WGS) entry which is preliminary data.</text>
</comment>
<evidence type="ECO:0000259" key="1">
    <source>
        <dbReference type="PROSITE" id="PS50943"/>
    </source>
</evidence>
<dbReference type="CDD" id="cd00093">
    <property type="entry name" value="HTH_XRE"/>
    <property type="match status" value="1"/>
</dbReference>
<name>A0ABW1K9T0_9ACTN</name>
<dbReference type="PROSITE" id="PS50943">
    <property type="entry name" value="HTH_CROC1"/>
    <property type="match status" value="1"/>
</dbReference>